<gene>
    <name evidence="1" type="ORF">HMPREF9098_0529</name>
</gene>
<comment type="caution">
    <text evidence="1">The sequence shown here is derived from an EMBL/GenBank/DDBJ whole genome shotgun (WGS) entry which is preliminary data.</text>
</comment>
<dbReference type="HOGENOM" id="CLU_3062422_0_0_4"/>
<dbReference type="EMBL" id="AEWV01000008">
    <property type="protein sequence ID" value="EGC17976.1"/>
    <property type="molecule type" value="Genomic_DNA"/>
</dbReference>
<dbReference type="AlphaFoldDB" id="F0EXE5"/>
<keyword evidence="2" id="KW-1185">Reference proteome</keyword>
<dbReference type="Proteomes" id="UP000004088">
    <property type="component" value="Unassembled WGS sequence"/>
</dbReference>
<evidence type="ECO:0000313" key="1">
    <source>
        <dbReference type="EMBL" id="EGC17976.1"/>
    </source>
</evidence>
<accession>F0EXE5</accession>
<evidence type="ECO:0000313" key="2">
    <source>
        <dbReference type="Proteomes" id="UP000004088"/>
    </source>
</evidence>
<proteinExistence type="predicted"/>
<sequence length="53" mass="5970">MRNPKVKLGFPCEVPSSATNHRLRLAIIPRISIGKAACTQHFKVQAALYYLYP</sequence>
<reference evidence="1 2" key="1">
    <citation type="submission" date="2011-01" db="EMBL/GenBank/DDBJ databases">
        <authorList>
            <person name="Muzny D."/>
            <person name="Qin X."/>
            <person name="Deng J."/>
            <person name="Jiang H."/>
            <person name="Liu Y."/>
            <person name="Qu J."/>
            <person name="Song X.-Z."/>
            <person name="Zhang L."/>
            <person name="Thornton R."/>
            <person name="Coyle M."/>
            <person name="Francisco L."/>
            <person name="Jackson L."/>
            <person name="Javaid M."/>
            <person name="Korchina V."/>
            <person name="Kovar C."/>
            <person name="Mata R."/>
            <person name="Mathew T."/>
            <person name="Ngo R."/>
            <person name="Nguyen L."/>
            <person name="Nguyen N."/>
            <person name="Okwuonu G."/>
            <person name="Ongeri F."/>
            <person name="Pham C."/>
            <person name="Simmons D."/>
            <person name="Wilczek-Boney K."/>
            <person name="Hale W."/>
            <person name="Jakkamsetti A."/>
            <person name="Pham P."/>
            <person name="Ruth R."/>
            <person name="San Lucas F."/>
            <person name="Warren J."/>
            <person name="Zhang J."/>
            <person name="Zhao Z."/>
            <person name="Zhou C."/>
            <person name="Zhu D."/>
            <person name="Lee S."/>
            <person name="Bess C."/>
            <person name="Blankenburg K."/>
            <person name="Forbes L."/>
            <person name="Fu Q."/>
            <person name="Gubbala S."/>
            <person name="Hirani K."/>
            <person name="Jayaseelan J.C."/>
            <person name="Lara F."/>
            <person name="Munidasa M."/>
            <person name="Palculict T."/>
            <person name="Patil S."/>
            <person name="Pu L.-L."/>
            <person name="Saada N."/>
            <person name="Tang L."/>
            <person name="Weissenberger G."/>
            <person name="Zhu Y."/>
            <person name="Hemphill L."/>
            <person name="Shang Y."/>
            <person name="Youmans B."/>
            <person name="Ayvaz T."/>
            <person name="Ross M."/>
            <person name="Santibanez J."/>
            <person name="Aqrawi P."/>
            <person name="Gross S."/>
            <person name="Joshi V."/>
            <person name="Fowler G."/>
            <person name="Nazareth L."/>
            <person name="Reid J."/>
            <person name="Worley K."/>
            <person name="Petrosino J."/>
            <person name="Highlander S."/>
            <person name="Gibbs R."/>
        </authorList>
    </citation>
    <scope>NUCLEOTIDE SEQUENCE [LARGE SCALE GENOMIC DNA]</scope>
    <source>
        <strain evidence="1 2">ATCC 33394</strain>
    </source>
</reference>
<organism evidence="1 2">
    <name type="scientific">Kingella denitrificans ATCC 33394</name>
    <dbReference type="NCBI Taxonomy" id="888741"/>
    <lineage>
        <taxon>Bacteria</taxon>
        <taxon>Pseudomonadati</taxon>
        <taxon>Pseudomonadota</taxon>
        <taxon>Betaproteobacteria</taxon>
        <taxon>Neisseriales</taxon>
        <taxon>Neisseriaceae</taxon>
        <taxon>Kingella</taxon>
    </lineage>
</organism>
<name>F0EXE5_9NEIS</name>
<protein>
    <submittedName>
        <fullName evidence="1">Uncharacterized protein</fullName>
    </submittedName>
</protein>